<evidence type="ECO:0000313" key="2">
    <source>
        <dbReference type="Proteomes" id="UP000276133"/>
    </source>
</evidence>
<keyword evidence="2" id="KW-1185">Reference proteome</keyword>
<sequence>MDVWYVIIFNSQVKIQCEIFRQQTRNKTKNLLKILRERGPAKHERFFLIIKHKKSVKNLGLVENVNNCSQKNVTMSIKSKM</sequence>
<evidence type="ECO:0000313" key="1">
    <source>
        <dbReference type="EMBL" id="RNA31652.1"/>
    </source>
</evidence>
<protein>
    <submittedName>
        <fullName evidence="1">Uncharacterized protein</fullName>
    </submittedName>
</protein>
<accession>A0A3M7S7B1</accession>
<name>A0A3M7S7B1_BRAPC</name>
<proteinExistence type="predicted"/>
<dbReference type="AlphaFoldDB" id="A0A3M7S7B1"/>
<organism evidence="1 2">
    <name type="scientific">Brachionus plicatilis</name>
    <name type="common">Marine rotifer</name>
    <name type="synonym">Brachionus muelleri</name>
    <dbReference type="NCBI Taxonomy" id="10195"/>
    <lineage>
        <taxon>Eukaryota</taxon>
        <taxon>Metazoa</taxon>
        <taxon>Spiralia</taxon>
        <taxon>Gnathifera</taxon>
        <taxon>Rotifera</taxon>
        <taxon>Eurotatoria</taxon>
        <taxon>Monogononta</taxon>
        <taxon>Pseudotrocha</taxon>
        <taxon>Ploima</taxon>
        <taxon>Brachionidae</taxon>
        <taxon>Brachionus</taxon>
    </lineage>
</organism>
<reference evidence="1 2" key="1">
    <citation type="journal article" date="2018" name="Sci. Rep.">
        <title>Genomic signatures of local adaptation to the degree of environmental predictability in rotifers.</title>
        <authorList>
            <person name="Franch-Gras L."/>
            <person name="Hahn C."/>
            <person name="Garcia-Roger E.M."/>
            <person name="Carmona M.J."/>
            <person name="Serra M."/>
            <person name="Gomez A."/>
        </authorList>
    </citation>
    <scope>NUCLEOTIDE SEQUENCE [LARGE SCALE GENOMIC DNA]</scope>
    <source>
        <strain evidence="1">HYR1</strain>
    </source>
</reference>
<dbReference type="EMBL" id="REGN01001914">
    <property type="protein sequence ID" value="RNA31652.1"/>
    <property type="molecule type" value="Genomic_DNA"/>
</dbReference>
<comment type="caution">
    <text evidence="1">The sequence shown here is derived from an EMBL/GenBank/DDBJ whole genome shotgun (WGS) entry which is preliminary data.</text>
</comment>
<gene>
    <name evidence="1" type="ORF">BpHYR1_027263</name>
</gene>
<dbReference type="Proteomes" id="UP000276133">
    <property type="component" value="Unassembled WGS sequence"/>
</dbReference>